<comment type="caution">
    <text evidence="1">The sequence shown here is derived from an EMBL/GenBank/DDBJ whole genome shotgun (WGS) entry which is preliminary data.</text>
</comment>
<protein>
    <recommendedName>
        <fullName evidence="3">CBS domain-containing protein</fullName>
    </recommendedName>
</protein>
<dbReference type="EMBL" id="JBHSWD010000001">
    <property type="protein sequence ID" value="MFC6592039.1"/>
    <property type="molecule type" value="Genomic_DNA"/>
</dbReference>
<evidence type="ECO:0008006" key="3">
    <source>
        <dbReference type="Google" id="ProtNLM"/>
    </source>
</evidence>
<name>A0ABW1YGQ7_9DEIO</name>
<organism evidence="1 2">
    <name type="scientific">Deinococcus lacus</name>
    <dbReference type="NCBI Taxonomy" id="392561"/>
    <lineage>
        <taxon>Bacteria</taxon>
        <taxon>Thermotogati</taxon>
        <taxon>Deinococcota</taxon>
        <taxon>Deinococci</taxon>
        <taxon>Deinococcales</taxon>
        <taxon>Deinococcaceae</taxon>
        <taxon>Deinococcus</taxon>
    </lineage>
</organism>
<dbReference type="Proteomes" id="UP001596297">
    <property type="component" value="Unassembled WGS sequence"/>
</dbReference>
<evidence type="ECO:0000313" key="2">
    <source>
        <dbReference type="Proteomes" id="UP001596297"/>
    </source>
</evidence>
<dbReference type="RefSeq" id="WP_380083054.1">
    <property type="nucleotide sequence ID" value="NZ_JBHSWD010000001.1"/>
</dbReference>
<accession>A0ABW1YGQ7</accession>
<gene>
    <name evidence="1" type="ORF">ACFP81_08540</name>
</gene>
<evidence type="ECO:0000313" key="1">
    <source>
        <dbReference type="EMBL" id="MFC6592039.1"/>
    </source>
</evidence>
<sequence length="91" mass="9104">MASFLGEGRELLRLGLCQARDLMQPGAPAGVLRGPQIPASWAGDQALSAVLGAGGGPLAVIGEDGQVVGTLALGDFVGELPARSPSRGLLQ</sequence>
<keyword evidence="2" id="KW-1185">Reference proteome</keyword>
<reference evidence="2" key="1">
    <citation type="journal article" date="2019" name="Int. J. Syst. Evol. Microbiol.">
        <title>The Global Catalogue of Microorganisms (GCM) 10K type strain sequencing project: providing services to taxonomists for standard genome sequencing and annotation.</title>
        <authorList>
            <consortium name="The Broad Institute Genomics Platform"/>
            <consortium name="The Broad Institute Genome Sequencing Center for Infectious Disease"/>
            <person name="Wu L."/>
            <person name="Ma J."/>
        </authorList>
    </citation>
    <scope>NUCLEOTIDE SEQUENCE [LARGE SCALE GENOMIC DNA]</scope>
    <source>
        <strain evidence="2">CGMCC 1.15772</strain>
    </source>
</reference>
<proteinExistence type="predicted"/>